<dbReference type="EMBL" id="FPLD01000113">
    <property type="protein sequence ID" value="SGZ14246.1"/>
    <property type="molecule type" value="Genomic_DNA"/>
</dbReference>
<dbReference type="GO" id="GO:0030246">
    <property type="term" value="F:carbohydrate binding"/>
    <property type="evidence" value="ECO:0007669"/>
    <property type="project" value="InterPro"/>
</dbReference>
<dbReference type="HOGENOM" id="CLU_056939_0_0_6"/>
<gene>
    <name evidence="2" type="ORF">MT2528_3849</name>
    <name evidence="3" type="ORF">NVI5450_4029</name>
</gene>
<dbReference type="AlphaFoldDB" id="A0A090IDJ0"/>
<reference evidence="2 4" key="2">
    <citation type="submission" date="2016-11" db="EMBL/GenBank/DDBJ databases">
        <authorList>
            <person name="Klemetsen T."/>
        </authorList>
    </citation>
    <scope>NUCLEOTIDE SEQUENCE [LARGE SCALE GENOMIC DNA]</scope>
    <source>
        <strain evidence="2">MT 2528</strain>
    </source>
</reference>
<keyword evidence="4" id="KW-1185">Reference proteome</keyword>
<evidence type="ECO:0000256" key="1">
    <source>
        <dbReference type="SAM" id="SignalP"/>
    </source>
</evidence>
<dbReference type="Gene3D" id="2.70.98.10">
    <property type="match status" value="1"/>
</dbReference>
<sequence length="409" mass="45280">MKLISLFTTLLLTFPIISNSSEFILTDAKTGVDVGDWTMNNMKLGIQSKVDFSIEKKRLYGGKQAGVDIVIVRNGEMEITLVPTRGMGIFNVKQKDQRILGWDSPVKEIVNPIFIDLESRNGVGWLDGFNEMLVRCGYEWTGHPGIDDNGQLLSLHGRVQNTPASNVKIVIEDNPPYAISVIGEVSELTFKKSNLVTTTKFSIIPGSQSFSVHDTLTNKSDYDDEYQVIYHSNFGSPILEKGAKFTAAVSEISPFNNYAKAGLKNWGTYLGPTKNFDEMVFNFKPIGDENGNTLAVLHNSLENKGVSVAYNIKQLPVLTLWKNTDTLNQGYVTGIEPGTSYAYSTKYQRPLGLVPKIKAGQSKQFDVTYTVLNSSFEVKSALGKVLEIQGNQVIKLIEQPIVDLTNISE</sequence>
<proteinExistence type="predicted"/>
<dbReference type="RefSeq" id="WP_045110324.1">
    <property type="nucleotide sequence ID" value="NZ_CAWQZC010000059.1"/>
</dbReference>
<dbReference type="STRING" id="80854.MVIS_2099"/>
<dbReference type="PATRIC" id="fig|80854.5.peg.2241"/>
<dbReference type="EMBL" id="FPLJ01000084">
    <property type="protein sequence ID" value="SGY99456.1"/>
    <property type="molecule type" value="Genomic_DNA"/>
</dbReference>
<keyword evidence="1" id="KW-0732">Signal</keyword>
<dbReference type="CDD" id="cd09023">
    <property type="entry name" value="Aldose_epim_Ec_c4013"/>
    <property type="match status" value="1"/>
</dbReference>
<evidence type="ECO:0000313" key="5">
    <source>
        <dbReference type="Proteomes" id="UP000183794"/>
    </source>
</evidence>
<dbReference type="InterPro" id="IPR027839">
    <property type="entry name" value="DUF4432"/>
</dbReference>
<dbReference type="OrthoDB" id="6183686at2"/>
<protein>
    <recommendedName>
        <fullName evidence="6">DUF4432 domain-containing protein</fullName>
    </recommendedName>
</protein>
<organism evidence="3 5">
    <name type="scientific">Moritella viscosa</name>
    <dbReference type="NCBI Taxonomy" id="80854"/>
    <lineage>
        <taxon>Bacteria</taxon>
        <taxon>Pseudomonadati</taxon>
        <taxon>Pseudomonadota</taxon>
        <taxon>Gammaproteobacteria</taxon>
        <taxon>Alteromonadales</taxon>
        <taxon>Moritellaceae</taxon>
        <taxon>Moritella</taxon>
    </lineage>
</organism>
<evidence type="ECO:0008006" key="6">
    <source>
        <dbReference type="Google" id="ProtNLM"/>
    </source>
</evidence>
<name>A0A090IDJ0_9GAMM</name>
<dbReference type="Proteomes" id="UP000183794">
    <property type="component" value="Unassembled WGS sequence"/>
</dbReference>
<dbReference type="Proteomes" id="UP000182660">
    <property type="component" value="Unassembled WGS sequence"/>
</dbReference>
<feature type="chain" id="PRO_5015029848" description="DUF4432 domain-containing protein" evidence="1">
    <location>
        <begin position="21"/>
        <end position="409"/>
    </location>
</feature>
<evidence type="ECO:0000313" key="4">
    <source>
        <dbReference type="Proteomes" id="UP000182660"/>
    </source>
</evidence>
<feature type="signal peptide" evidence="1">
    <location>
        <begin position="1"/>
        <end position="20"/>
    </location>
</feature>
<reference evidence="3 5" key="1">
    <citation type="submission" date="2016-11" db="EMBL/GenBank/DDBJ databases">
        <authorList>
            <person name="Jaros S."/>
            <person name="Januszkiewicz K."/>
            <person name="Wedrychowicz H."/>
        </authorList>
    </citation>
    <scope>NUCLEOTIDE SEQUENCE [LARGE SCALE GENOMIC DNA]</scope>
    <source>
        <strain evidence="3">NVI 5450</strain>
    </source>
</reference>
<dbReference type="GeneID" id="61297652"/>
<dbReference type="Pfam" id="PF14486">
    <property type="entry name" value="DUF4432"/>
    <property type="match status" value="1"/>
</dbReference>
<dbReference type="InterPro" id="IPR014718">
    <property type="entry name" value="GH-type_carb-bd"/>
</dbReference>
<evidence type="ECO:0000313" key="2">
    <source>
        <dbReference type="EMBL" id="SGY99456.1"/>
    </source>
</evidence>
<dbReference type="KEGG" id="mvs:MVIS_2099"/>
<evidence type="ECO:0000313" key="3">
    <source>
        <dbReference type="EMBL" id="SGZ14246.1"/>
    </source>
</evidence>
<accession>A0A090IDJ0</accession>